<accession>D4GCT9</accession>
<gene>
    <name evidence="2" type="ordered locus">PANA_1595</name>
</gene>
<dbReference type="PROSITE" id="PS51257">
    <property type="entry name" value="PROKAR_LIPOPROTEIN"/>
    <property type="match status" value="1"/>
</dbReference>
<protein>
    <submittedName>
        <fullName evidence="2">Uncharacterized protein</fullName>
    </submittedName>
</protein>
<dbReference type="AlphaFoldDB" id="D4GCT9"/>
<dbReference type="KEGG" id="pam:PANA_1595"/>
<sequence>MNIYRIAVMNIAGRLLFPLCCLYSSYSCAENWFLPCAEALDKPGFSLLKKYVESRSGSTASIPEKNDTCFRLNNYQFLVNENTEGIYFYDAKRSTYGKDIPGLRMYTEIKQEFTGGNHKHYALIYSSNTNFRYSDLYQKYEILSLIAGNSEKPYTRYALFDWYEDPSSGLCGTTEPVSDDKSASSEVSNKKIPFEYDVSKPRIINQNNADVAIYFHVKEQNCTTSAIREYDKKFIIINGLFKDESVR</sequence>
<feature type="chain" id="PRO_5003057848" evidence="1">
    <location>
        <begin position="30"/>
        <end position="247"/>
    </location>
</feature>
<dbReference type="Proteomes" id="UP000001702">
    <property type="component" value="Chromosome"/>
</dbReference>
<evidence type="ECO:0000256" key="1">
    <source>
        <dbReference type="SAM" id="SignalP"/>
    </source>
</evidence>
<dbReference type="HOGENOM" id="CLU_1123683_0_0_6"/>
<proteinExistence type="predicted"/>
<organism evidence="2 3">
    <name type="scientific">Pantoea ananatis (strain LMG 20103)</name>
    <dbReference type="NCBI Taxonomy" id="706191"/>
    <lineage>
        <taxon>Bacteria</taxon>
        <taxon>Pseudomonadati</taxon>
        <taxon>Pseudomonadota</taxon>
        <taxon>Gammaproteobacteria</taxon>
        <taxon>Enterobacterales</taxon>
        <taxon>Erwiniaceae</taxon>
        <taxon>Pantoea</taxon>
    </lineage>
</organism>
<evidence type="ECO:0000313" key="3">
    <source>
        <dbReference type="Proteomes" id="UP000001702"/>
    </source>
</evidence>
<feature type="signal peptide" evidence="1">
    <location>
        <begin position="1"/>
        <end position="29"/>
    </location>
</feature>
<reference evidence="2 3" key="1">
    <citation type="journal article" date="2010" name="J. Bacteriol.">
        <title>Genome sequence of Pantoea ananatis LMG20103, the causative agent of Eucalyptus blight and dieback.</title>
        <authorList>
            <person name="De Maayer P."/>
            <person name="Chan W.Y."/>
            <person name="Venter S.N."/>
            <person name="Toth I.K."/>
            <person name="Birch P.R."/>
            <person name="Joubert F."/>
            <person name="Coutinho T.A."/>
        </authorList>
    </citation>
    <scope>NUCLEOTIDE SEQUENCE [LARGE SCALE GENOMIC DNA]</scope>
    <source>
        <strain evidence="2 3">LMG 20103</strain>
    </source>
</reference>
<name>D4GCT9_PANAM</name>
<keyword evidence="3" id="KW-1185">Reference proteome</keyword>
<evidence type="ECO:0000313" key="2">
    <source>
        <dbReference type="EMBL" id="ADD76762.1"/>
    </source>
</evidence>
<dbReference type="EMBL" id="CP001875">
    <property type="protein sequence ID" value="ADD76762.1"/>
    <property type="molecule type" value="Genomic_DNA"/>
</dbReference>
<keyword evidence="1" id="KW-0732">Signal</keyword>
<dbReference type="STRING" id="706191.PANA_1595"/>